<dbReference type="RefSeq" id="WP_194263009.1">
    <property type="nucleotide sequence ID" value="NZ_JABCQH010000011.1"/>
</dbReference>
<accession>A0ABR9YXF1</accession>
<evidence type="ECO:0000256" key="1">
    <source>
        <dbReference type="SAM" id="Phobius"/>
    </source>
</evidence>
<proteinExistence type="predicted"/>
<evidence type="ECO:0000313" key="2">
    <source>
        <dbReference type="EMBL" id="MBF0889227.1"/>
    </source>
</evidence>
<gene>
    <name evidence="2" type="ORF">HKD19_11775</name>
</gene>
<organism evidence="2 3">
    <name type="scientific">Gluconobacter cadivus</name>
    <dbReference type="NCBI Taxonomy" id="2728101"/>
    <lineage>
        <taxon>Bacteria</taxon>
        <taxon>Pseudomonadati</taxon>
        <taxon>Pseudomonadota</taxon>
        <taxon>Alphaproteobacteria</taxon>
        <taxon>Acetobacterales</taxon>
        <taxon>Acetobacteraceae</taxon>
        <taxon>Gluconobacter</taxon>
    </lineage>
</organism>
<keyword evidence="1" id="KW-1133">Transmembrane helix</keyword>
<feature type="transmembrane region" description="Helical" evidence="1">
    <location>
        <begin position="70"/>
        <end position="89"/>
    </location>
</feature>
<feature type="transmembrane region" description="Helical" evidence="1">
    <location>
        <begin position="6"/>
        <end position="25"/>
    </location>
</feature>
<name>A0ABR9YXF1_9PROT</name>
<evidence type="ECO:0000313" key="3">
    <source>
        <dbReference type="Proteomes" id="UP000662701"/>
    </source>
</evidence>
<sequence length="251" mass="27711">MWNWSVVTYVFLVIGFVAAALDLVLSVKGDQHKEDWEQIIFSNLASDPRSQQTAIILSERLQWNKTVRRCIAISILFCTFSGIICTVANDRKNSSDIDSLNGKINNLKHGQAALSKENGRLQEIQKNFQKKVDGRTISPDLIANTIRDIISLHAQTGTVEIIAADCNDCKHLSDSISEIFRRSGWQVKKVPGMMVGGTESKTGITFTAESITPTLDVVTDAILTSLGNASNFYLGKPDDGADILVRIYSLY</sequence>
<keyword evidence="3" id="KW-1185">Reference proteome</keyword>
<reference evidence="2 3" key="2">
    <citation type="submission" date="2020-11" db="EMBL/GenBank/DDBJ databases">
        <title>Description of novel Gluconobacter species.</title>
        <authorList>
            <person name="Cleenwerck I."/>
            <person name="Cnockaert M."/>
            <person name="Borremans W."/>
            <person name="Wieme A.D."/>
            <person name="De Vuyst L."/>
            <person name="Vandamme P."/>
        </authorList>
    </citation>
    <scope>NUCLEOTIDE SEQUENCE [LARGE SCALE GENOMIC DNA]</scope>
    <source>
        <strain evidence="2 3">LMG 1745</strain>
    </source>
</reference>
<reference evidence="3" key="1">
    <citation type="submission" date="2020-04" db="EMBL/GenBank/DDBJ databases">
        <title>Description of novel Gluconacetobacter.</title>
        <authorList>
            <person name="Sombolestani A."/>
        </authorList>
    </citation>
    <scope>NUCLEOTIDE SEQUENCE [LARGE SCALE GENOMIC DNA]</scope>
    <source>
        <strain evidence="3">LMG 1745</strain>
    </source>
</reference>
<keyword evidence="1" id="KW-0812">Transmembrane</keyword>
<protein>
    <submittedName>
        <fullName evidence="2">Uncharacterized protein</fullName>
    </submittedName>
</protein>
<comment type="caution">
    <text evidence="2">The sequence shown here is derived from an EMBL/GenBank/DDBJ whole genome shotgun (WGS) entry which is preliminary data.</text>
</comment>
<keyword evidence="1" id="KW-0472">Membrane</keyword>
<dbReference type="EMBL" id="JABCQH010000011">
    <property type="protein sequence ID" value="MBF0889227.1"/>
    <property type="molecule type" value="Genomic_DNA"/>
</dbReference>
<dbReference type="Proteomes" id="UP000662701">
    <property type="component" value="Unassembled WGS sequence"/>
</dbReference>